<keyword evidence="2" id="KW-1185">Reference proteome</keyword>
<dbReference type="EMBL" id="VMSD01000002">
    <property type="protein sequence ID" value="KAF0848076.1"/>
    <property type="molecule type" value="Genomic_DNA"/>
</dbReference>
<organism evidence="1 2">
    <name type="scientific">Nocardia caishijiensis</name>
    <dbReference type="NCBI Taxonomy" id="184756"/>
    <lineage>
        <taxon>Bacteria</taxon>
        <taxon>Bacillati</taxon>
        <taxon>Actinomycetota</taxon>
        <taxon>Actinomycetes</taxon>
        <taxon>Mycobacteriales</taxon>
        <taxon>Nocardiaceae</taxon>
        <taxon>Nocardia</taxon>
    </lineage>
</organism>
<dbReference type="RefSeq" id="WP_157101973.1">
    <property type="nucleotide sequence ID" value="NZ_VMSD01000002.1"/>
</dbReference>
<accession>A0ABQ6YQS9</accession>
<evidence type="ECO:0000313" key="2">
    <source>
        <dbReference type="Proteomes" id="UP000798951"/>
    </source>
</evidence>
<evidence type="ECO:0000313" key="1">
    <source>
        <dbReference type="EMBL" id="KAF0848076.1"/>
    </source>
</evidence>
<dbReference type="SUPFAM" id="SSF140453">
    <property type="entry name" value="EsxAB dimer-like"/>
    <property type="match status" value="1"/>
</dbReference>
<gene>
    <name evidence="1" type="ORF">FNL39_102223</name>
</gene>
<name>A0ABQ6YQS9_9NOCA</name>
<protein>
    <recommendedName>
        <fullName evidence="3">Excreted virulence factor EspC (Type VII ESX diderm)</fullName>
    </recommendedName>
</protein>
<comment type="caution">
    <text evidence="1">The sequence shown here is derived from an EMBL/GenBank/DDBJ whole genome shotgun (WGS) entry which is preliminary data.</text>
</comment>
<dbReference type="Proteomes" id="UP000798951">
    <property type="component" value="Unassembled WGS sequence"/>
</dbReference>
<sequence length="106" mass="10799">MSPTPSAETFDLDPDAVRVLAAEMGTAGQAIQIIAKGGALADGVYECMPNGDTPPAYQVAARRVDKAMSAVGTALAELSGKTIAAVITFQQQDEAFSGALQGAGER</sequence>
<proteinExistence type="predicted"/>
<dbReference type="InterPro" id="IPR036689">
    <property type="entry name" value="ESAT-6-like_sf"/>
</dbReference>
<evidence type="ECO:0008006" key="3">
    <source>
        <dbReference type="Google" id="ProtNLM"/>
    </source>
</evidence>
<reference evidence="1 2" key="1">
    <citation type="submission" date="2019-07" db="EMBL/GenBank/DDBJ databases">
        <title>Genomic Encyclopedia of Type Strains, Phase IV (KMG-IV): sequencing the most valuable type-strain genomes for metagenomic binning, comparative biology and taxonomic classification.</title>
        <authorList>
            <person name="Goeker M."/>
        </authorList>
    </citation>
    <scope>NUCLEOTIDE SEQUENCE [LARGE SCALE GENOMIC DNA]</scope>
    <source>
        <strain evidence="1 2">DSM 44831</strain>
    </source>
</reference>